<dbReference type="PANTHER" id="PTHR46173:SF1">
    <property type="entry name" value="CCA TRNA NUCLEOTIDYLTRANSFERASE 1, MITOCHONDRIAL"/>
    <property type="match status" value="1"/>
</dbReference>
<dbReference type="GO" id="GO:0000049">
    <property type="term" value="F:tRNA binding"/>
    <property type="evidence" value="ECO:0007669"/>
    <property type="project" value="TreeGrafter"/>
</dbReference>
<keyword evidence="3" id="KW-0808">Transferase</keyword>
<evidence type="ECO:0000256" key="4">
    <source>
        <dbReference type="ARBA" id="ARBA00022723"/>
    </source>
</evidence>
<dbReference type="GO" id="GO:1990180">
    <property type="term" value="P:mitochondrial tRNA 3'-end processing"/>
    <property type="evidence" value="ECO:0007669"/>
    <property type="project" value="TreeGrafter"/>
</dbReference>
<keyword evidence="7" id="KW-1185">Reference proteome</keyword>
<dbReference type="PANTHER" id="PTHR46173">
    <property type="entry name" value="CCA TRNA NUCLEOTIDYLTRANSFERASE 1, MITOCHONDRIAL"/>
    <property type="match status" value="1"/>
</dbReference>
<keyword evidence="4" id="KW-0479">Metal-binding</keyword>
<dbReference type="Gene3D" id="1.10.3090.10">
    <property type="entry name" value="cca-adding enzyme, domain 2"/>
    <property type="match status" value="1"/>
</dbReference>
<comment type="cofactor">
    <cofactor evidence="1">
        <name>Mg(2+)</name>
        <dbReference type="ChEBI" id="CHEBI:18420"/>
    </cofactor>
</comment>
<dbReference type="SUPFAM" id="SSF81891">
    <property type="entry name" value="Poly A polymerase C-terminal region-like"/>
    <property type="match status" value="1"/>
</dbReference>
<name>A0AAV2RX77_MEGNR</name>
<organism evidence="6 7">
    <name type="scientific">Meganyctiphanes norvegica</name>
    <name type="common">Northern krill</name>
    <name type="synonym">Thysanopoda norvegica</name>
    <dbReference type="NCBI Taxonomy" id="48144"/>
    <lineage>
        <taxon>Eukaryota</taxon>
        <taxon>Metazoa</taxon>
        <taxon>Ecdysozoa</taxon>
        <taxon>Arthropoda</taxon>
        <taxon>Crustacea</taxon>
        <taxon>Multicrustacea</taxon>
        <taxon>Malacostraca</taxon>
        <taxon>Eumalacostraca</taxon>
        <taxon>Eucarida</taxon>
        <taxon>Euphausiacea</taxon>
        <taxon>Euphausiidae</taxon>
        <taxon>Meganyctiphanes</taxon>
    </lineage>
</organism>
<accession>A0AAV2RX77</accession>
<evidence type="ECO:0000313" key="6">
    <source>
        <dbReference type="EMBL" id="CAL4150073.1"/>
    </source>
</evidence>
<protein>
    <submittedName>
        <fullName evidence="6">Uncharacterized protein</fullName>
    </submittedName>
</protein>
<evidence type="ECO:0000256" key="5">
    <source>
        <dbReference type="ARBA" id="ARBA00022842"/>
    </source>
</evidence>
<evidence type="ECO:0000256" key="3">
    <source>
        <dbReference type="ARBA" id="ARBA00022695"/>
    </source>
</evidence>
<dbReference type="InterPro" id="IPR050264">
    <property type="entry name" value="Bact_CCA-adding_enz_type3_sf"/>
</dbReference>
<dbReference type="Proteomes" id="UP001497623">
    <property type="component" value="Unassembled WGS sequence"/>
</dbReference>
<evidence type="ECO:0000256" key="1">
    <source>
        <dbReference type="ARBA" id="ARBA00001946"/>
    </source>
</evidence>
<dbReference type="AlphaFoldDB" id="A0AAV2RX77"/>
<gene>
    <name evidence="6" type="ORF">MNOR_LOCUS30534</name>
</gene>
<evidence type="ECO:0000313" key="7">
    <source>
        <dbReference type="Proteomes" id="UP001497623"/>
    </source>
</evidence>
<evidence type="ECO:0000256" key="2">
    <source>
        <dbReference type="ARBA" id="ARBA00022694"/>
    </source>
</evidence>
<keyword evidence="3" id="KW-0548">Nucleotidyltransferase</keyword>
<dbReference type="GO" id="GO:0046872">
    <property type="term" value="F:metal ion binding"/>
    <property type="evidence" value="ECO:0007669"/>
    <property type="project" value="UniProtKB-KW"/>
</dbReference>
<proteinExistence type="predicted"/>
<sequence length="458" mass="52972">MNVYKEPPNIMVSISILNTMFRKSAYVIARFRTYENFFYLFFLREYEFKPLEPRQLGGMYMSHIYTFRVEPTVGACKSLLACENTELQFSAPKAGSKFKKVYLKEKTKILENKGDRPSVTIAKSDLTSSLCSVCVILMTNFRPPPSGVLFGWGENIDHCDLLPENVMSGLVLDLVHRSPGQQLDSRYLGAVVDLQGNISANQLNIVLDPLARNWRFSQRIMFFTQGHFKRIVHILLKRHFKRIVHILLKRLKTEIERFIKTVFGGDLLVTMVEYGVGPYVGFPENFNSENVNRVYDDVEASKKGDHECAPMMLLASGFNNEEEAFAFISRVKCSKKERELLLLIIQFRDLAINAKTFKPIQDLVIDLIVGEKRNKELALYYIKQLLMYAAQTSLLEELEDWEIPRFPVTGGQIIERKLPKMKTKFIMRDLLEEWKKSDFTKTSEELLDSIDVEKYKTC</sequence>
<comment type="caution">
    <text evidence="6">The sequence shown here is derived from an EMBL/GenBank/DDBJ whole genome shotgun (WGS) entry which is preliminary data.</text>
</comment>
<feature type="non-terminal residue" evidence="6">
    <location>
        <position position="458"/>
    </location>
</feature>
<keyword evidence="2" id="KW-0819">tRNA processing</keyword>
<dbReference type="EMBL" id="CAXKWB010037519">
    <property type="protein sequence ID" value="CAL4150073.1"/>
    <property type="molecule type" value="Genomic_DNA"/>
</dbReference>
<dbReference type="GO" id="GO:0001680">
    <property type="term" value="P:tRNA 3'-terminal CCA addition"/>
    <property type="evidence" value="ECO:0007669"/>
    <property type="project" value="TreeGrafter"/>
</dbReference>
<reference evidence="6 7" key="1">
    <citation type="submission" date="2024-05" db="EMBL/GenBank/DDBJ databases">
        <authorList>
            <person name="Wallberg A."/>
        </authorList>
    </citation>
    <scope>NUCLEOTIDE SEQUENCE [LARGE SCALE GENOMIC DNA]</scope>
</reference>
<dbReference type="GO" id="GO:0005739">
    <property type="term" value="C:mitochondrion"/>
    <property type="evidence" value="ECO:0007669"/>
    <property type="project" value="TreeGrafter"/>
</dbReference>
<dbReference type="GO" id="GO:0016779">
    <property type="term" value="F:nucleotidyltransferase activity"/>
    <property type="evidence" value="ECO:0007669"/>
    <property type="project" value="UniProtKB-KW"/>
</dbReference>
<keyword evidence="5" id="KW-0460">Magnesium</keyword>